<dbReference type="EMBL" id="BMQB01000015">
    <property type="protein sequence ID" value="GGK10831.1"/>
    <property type="molecule type" value="Genomic_DNA"/>
</dbReference>
<gene>
    <name evidence="2" type="ORF">GCM10010123_45990</name>
</gene>
<evidence type="ECO:0000313" key="2">
    <source>
        <dbReference type="EMBL" id="GGK10831.1"/>
    </source>
</evidence>
<comment type="caution">
    <text evidence="2">The sequence shown here is derived from an EMBL/GenBank/DDBJ whole genome shotgun (WGS) entry which is preliminary data.</text>
</comment>
<evidence type="ECO:0000313" key="3">
    <source>
        <dbReference type="Proteomes" id="UP000649739"/>
    </source>
</evidence>
<dbReference type="Proteomes" id="UP000649739">
    <property type="component" value="Unassembled WGS sequence"/>
</dbReference>
<organism evidence="2 3">
    <name type="scientific">Pilimelia anulata</name>
    <dbReference type="NCBI Taxonomy" id="53371"/>
    <lineage>
        <taxon>Bacteria</taxon>
        <taxon>Bacillati</taxon>
        <taxon>Actinomycetota</taxon>
        <taxon>Actinomycetes</taxon>
        <taxon>Micromonosporales</taxon>
        <taxon>Micromonosporaceae</taxon>
        <taxon>Pilimelia</taxon>
    </lineage>
</organism>
<accession>A0A8J3BH74</accession>
<dbReference type="AlphaFoldDB" id="A0A8J3BH74"/>
<name>A0A8J3BH74_9ACTN</name>
<feature type="region of interest" description="Disordered" evidence="1">
    <location>
        <begin position="38"/>
        <end position="65"/>
    </location>
</feature>
<evidence type="ECO:0000256" key="1">
    <source>
        <dbReference type="SAM" id="MobiDB-lite"/>
    </source>
</evidence>
<keyword evidence="3" id="KW-1185">Reference proteome</keyword>
<feature type="compositionally biased region" description="Polar residues" evidence="1">
    <location>
        <begin position="43"/>
        <end position="52"/>
    </location>
</feature>
<reference evidence="2" key="1">
    <citation type="journal article" date="2014" name="Int. J. Syst. Evol. Microbiol.">
        <title>Complete genome sequence of Corynebacterium casei LMG S-19264T (=DSM 44701T), isolated from a smear-ripened cheese.</title>
        <authorList>
            <consortium name="US DOE Joint Genome Institute (JGI-PGF)"/>
            <person name="Walter F."/>
            <person name="Albersmeier A."/>
            <person name="Kalinowski J."/>
            <person name="Ruckert C."/>
        </authorList>
    </citation>
    <scope>NUCLEOTIDE SEQUENCE</scope>
    <source>
        <strain evidence="2">JCM 3090</strain>
    </source>
</reference>
<sequence length="87" mass="9099">MQPPTGRSLGPAGRLSARCQRPDLHEHECQRHLGRFVGDAANEPSNEPTNEGGNEIGHPRFCHRRPATFSPAATAATTSSAAAGVGA</sequence>
<proteinExistence type="predicted"/>
<reference evidence="2" key="2">
    <citation type="submission" date="2020-09" db="EMBL/GenBank/DDBJ databases">
        <authorList>
            <person name="Sun Q."/>
            <person name="Ohkuma M."/>
        </authorList>
    </citation>
    <scope>NUCLEOTIDE SEQUENCE</scope>
    <source>
        <strain evidence="2">JCM 3090</strain>
    </source>
</reference>
<protein>
    <submittedName>
        <fullName evidence="2">Uncharacterized protein</fullName>
    </submittedName>
</protein>